<dbReference type="SUPFAM" id="SSF53254">
    <property type="entry name" value="Phosphoglycerate mutase-like"/>
    <property type="match status" value="1"/>
</dbReference>
<dbReference type="GO" id="GO:0046390">
    <property type="term" value="P:ribose phosphate biosynthetic process"/>
    <property type="evidence" value="ECO:0007669"/>
    <property type="project" value="TreeGrafter"/>
</dbReference>
<dbReference type="PANTHER" id="PTHR48100:SF15">
    <property type="entry name" value="SEDOHEPTULOSE 1,7-BISPHOSPHATASE"/>
    <property type="match status" value="1"/>
</dbReference>
<dbReference type="PANTHER" id="PTHR48100">
    <property type="entry name" value="BROAD-SPECIFICITY PHOSPHATASE YOR283W-RELATED"/>
    <property type="match status" value="1"/>
</dbReference>
<dbReference type="PROSITE" id="PS00175">
    <property type="entry name" value="PG_MUTASE"/>
    <property type="match status" value="1"/>
</dbReference>
<dbReference type="CDD" id="cd07067">
    <property type="entry name" value="HP_PGM_like"/>
    <property type="match status" value="1"/>
</dbReference>
<dbReference type="InterPro" id="IPR013078">
    <property type="entry name" value="His_Pase_superF_clade-1"/>
</dbReference>
<organism evidence="1 2">
    <name type="scientific">Brunnivagina elsteri CCALA 953</name>
    <dbReference type="NCBI Taxonomy" id="987040"/>
    <lineage>
        <taxon>Bacteria</taxon>
        <taxon>Bacillati</taxon>
        <taxon>Cyanobacteriota</taxon>
        <taxon>Cyanophyceae</taxon>
        <taxon>Nostocales</taxon>
        <taxon>Calotrichaceae</taxon>
        <taxon>Brunnivagina</taxon>
    </lineage>
</organism>
<name>A0A2A2TJI6_9CYAN</name>
<dbReference type="InterPro" id="IPR050275">
    <property type="entry name" value="PGM_Phosphatase"/>
</dbReference>
<dbReference type="RefSeq" id="WP_095721834.1">
    <property type="nucleotide sequence ID" value="NZ_NTFS01000103.1"/>
</dbReference>
<evidence type="ECO:0000313" key="2">
    <source>
        <dbReference type="Proteomes" id="UP000218238"/>
    </source>
</evidence>
<dbReference type="SMART" id="SM00855">
    <property type="entry name" value="PGAM"/>
    <property type="match status" value="1"/>
</dbReference>
<dbReference type="GO" id="GO:0050278">
    <property type="term" value="F:sedoheptulose-bisphosphatase activity"/>
    <property type="evidence" value="ECO:0007669"/>
    <property type="project" value="TreeGrafter"/>
</dbReference>
<proteinExistence type="predicted"/>
<dbReference type="InterPro" id="IPR029033">
    <property type="entry name" value="His_PPase_superfam"/>
</dbReference>
<dbReference type="InterPro" id="IPR001345">
    <property type="entry name" value="PG/BPGM_mutase_AS"/>
</dbReference>
<dbReference type="Proteomes" id="UP000218238">
    <property type="component" value="Unassembled WGS sequence"/>
</dbReference>
<reference evidence="1 2" key="1">
    <citation type="submission" date="2017-08" db="EMBL/GenBank/DDBJ databases">
        <title>Draft genome sequence of filamentous cyanobacterium Calothrix elsteri CCALA 953.</title>
        <authorList>
            <person name="Gagunashvili A.N."/>
            <person name="Elster J."/>
            <person name="Andresson O.S."/>
        </authorList>
    </citation>
    <scope>NUCLEOTIDE SEQUENCE [LARGE SCALE GENOMIC DNA]</scope>
    <source>
        <strain evidence="1 2">CCALA 953</strain>
    </source>
</reference>
<dbReference type="Pfam" id="PF00300">
    <property type="entry name" value="His_Phos_1"/>
    <property type="match status" value="1"/>
</dbReference>
<keyword evidence="2" id="KW-1185">Reference proteome</keyword>
<sequence>MTLVWLIRHGESEANAGFPTDEQANIKITEKGHEQGKQIALSLSQQPSLIVTSPFVRTKQTAQPTIERFSSVPQAEWQVEEFNYLATARRKNTTLAERKPMAEEYWQQNDPFYVDGEGAESFAEMMSRIHNLQKQIRDLQDEFVVIFTHGMFIRAFLWSLIFNSVEATPKSMREVHISLDFFNIPNGAILNLQTQNQNIWIGGILTSHLLDLTALNNAD</sequence>
<comment type="caution">
    <text evidence="1">The sequence shown here is derived from an EMBL/GenBank/DDBJ whole genome shotgun (WGS) entry which is preliminary data.</text>
</comment>
<dbReference type="EMBL" id="NTFS01000103">
    <property type="protein sequence ID" value="PAX55171.1"/>
    <property type="molecule type" value="Genomic_DNA"/>
</dbReference>
<dbReference type="Gene3D" id="3.40.50.1240">
    <property type="entry name" value="Phosphoglycerate mutase-like"/>
    <property type="match status" value="1"/>
</dbReference>
<evidence type="ECO:0000313" key="1">
    <source>
        <dbReference type="EMBL" id="PAX55171.1"/>
    </source>
</evidence>
<protein>
    <submittedName>
        <fullName evidence="1">Histidine phosphatase family protein</fullName>
    </submittedName>
</protein>
<dbReference type="AlphaFoldDB" id="A0A2A2TJI6"/>
<dbReference type="OrthoDB" id="7925971at2"/>
<gene>
    <name evidence="1" type="ORF">CK510_11465</name>
</gene>
<accession>A0A2A2TJI6</accession>